<dbReference type="AlphaFoldDB" id="A0A0F4ZI67"/>
<sequence length="661" mass="74856">DVCTLFDELDRQEHSNRPKSQTTKTIQHWFCSHRLQIDALGRDACALLSALLPEKRSNRVFSIKRHLEAKFCEAQHLGASRLQELRRYKQAGSGVDLADCIEEQLIGTPNPSSASTLTLLEVDNVLQLTASRSCFSSPSVRATLGRTSQDVTSVYRTATANEAKWFTRLLMKDLGFEVGQPTVLKKYHHHFYHILKFNDDLVSATNVYHDYIDQGAGTKVPWPEFLASHLKPTLGTKVGRPFWRKGRSIEHCVQMSNGRPMSIEKKLDGEFCQIHVDLLKGSQCIQIFSRYGKDSTKDRIKIHSVVYEVLKIGETGCKFKRGCILEGELLVYCDEKQAVLPFHKIRSHVLRAGIPIGIDYDEKPKVSEHLMIVFYDVLLIDNESLLSMPHSQRMNRLSSLITTRPGYSELVPRQIIDFGHSEAALELRTAFTKVSNANEEGLVLKPDDLFVSFAPNAPSMCGSPIKLKQQYIGTFGEIGNFVALGTRYDPQMGRQLRIENLQWTHFYLGCLENREEVVIEKAKPRFRIIMVVNPSADILKEIRATAPSMLAAEESTFYDLEISRGVDNGQKPSHIFAVPLIFDIHCFIFERSSNTGFWSPRFPRVTRFHTDRDYLDCMSFSDLQKAAQLEELEPPLAGVGVAQVPSKLRGIMDGELFTTRI</sequence>
<keyword evidence="5" id="KW-0539">Nucleus</keyword>
<evidence type="ECO:0000256" key="4">
    <source>
        <dbReference type="ARBA" id="ARBA00022840"/>
    </source>
</evidence>
<dbReference type="GO" id="GO:0006310">
    <property type="term" value="P:DNA recombination"/>
    <property type="evidence" value="ECO:0007669"/>
    <property type="project" value="InterPro"/>
</dbReference>
<dbReference type="EMBL" id="LAEV01000781">
    <property type="protein sequence ID" value="KKA29583.1"/>
    <property type="molecule type" value="Genomic_DNA"/>
</dbReference>
<reference evidence="7 8" key="1">
    <citation type="submission" date="2015-03" db="EMBL/GenBank/DDBJ databases">
        <authorList>
            <person name="Radwan O."/>
            <person name="Al-Naeli F.A."/>
            <person name="Rendon G.A."/>
            <person name="Fields C."/>
        </authorList>
    </citation>
    <scope>NUCLEOTIDE SEQUENCE [LARGE SCALE GENOMIC DNA]</scope>
    <source>
        <strain evidence="7">CR-DP1</strain>
    </source>
</reference>
<evidence type="ECO:0000313" key="8">
    <source>
        <dbReference type="Proteomes" id="UP000033483"/>
    </source>
</evidence>
<gene>
    <name evidence="7" type="ORF">TD95_003457</name>
</gene>
<keyword evidence="2" id="KW-0436">Ligase</keyword>
<dbReference type="Gene3D" id="2.40.50.140">
    <property type="entry name" value="Nucleic acid-binding proteins"/>
    <property type="match status" value="1"/>
</dbReference>
<keyword evidence="3" id="KW-0547">Nucleotide-binding</keyword>
<dbReference type="InterPro" id="IPR036599">
    <property type="entry name" value="DNA_ligase_N_sf"/>
</dbReference>
<name>A0A0F4ZI67_9PEZI</name>
<dbReference type="GO" id="GO:0032807">
    <property type="term" value="C:DNA ligase IV complex"/>
    <property type="evidence" value="ECO:0007669"/>
    <property type="project" value="TreeGrafter"/>
</dbReference>
<feature type="domain" description="ATP-dependent DNA ligase family profile" evidence="6">
    <location>
        <begin position="363"/>
        <end position="512"/>
    </location>
</feature>
<dbReference type="InterPro" id="IPR012340">
    <property type="entry name" value="NA-bd_OB-fold"/>
</dbReference>
<dbReference type="GO" id="GO:0003910">
    <property type="term" value="F:DNA ligase (ATP) activity"/>
    <property type="evidence" value="ECO:0007669"/>
    <property type="project" value="InterPro"/>
</dbReference>
<dbReference type="Proteomes" id="UP000033483">
    <property type="component" value="Unassembled WGS sequence"/>
</dbReference>
<comment type="similarity">
    <text evidence="1">Belongs to the ATP-dependent DNA ligase family.</text>
</comment>
<dbReference type="InterPro" id="IPR029710">
    <property type="entry name" value="LIG4"/>
</dbReference>
<proteinExistence type="inferred from homology"/>
<dbReference type="GO" id="GO:0006303">
    <property type="term" value="P:double-strand break repair via nonhomologous end joining"/>
    <property type="evidence" value="ECO:0007669"/>
    <property type="project" value="TreeGrafter"/>
</dbReference>
<accession>A0A0F4ZI67</accession>
<keyword evidence="4" id="KW-0067">ATP-binding</keyword>
<dbReference type="OrthoDB" id="2160351at2759"/>
<dbReference type="Gene3D" id="1.10.3260.10">
    <property type="entry name" value="DNA ligase, ATP-dependent, N-terminal domain"/>
    <property type="match status" value="1"/>
</dbReference>
<dbReference type="GO" id="GO:0003677">
    <property type="term" value="F:DNA binding"/>
    <property type="evidence" value="ECO:0007669"/>
    <property type="project" value="InterPro"/>
</dbReference>
<comment type="caution">
    <text evidence="7">The sequence shown here is derived from an EMBL/GenBank/DDBJ whole genome shotgun (WGS) entry which is preliminary data.</text>
</comment>
<evidence type="ECO:0000259" key="6">
    <source>
        <dbReference type="PROSITE" id="PS50160"/>
    </source>
</evidence>
<dbReference type="Pfam" id="PF04675">
    <property type="entry name" value="DNA_ligase_A_N"/>
    <property type="match status" value="1"/>
</dbReference>
<dbReference type="SUPFAM" id="SSF56091">
    <property type="entry name" value="DNA ligase/mRNA capping enzyme, catalytic domain"/>
    <property type="match status" value="1"/>
</dbReference>
<protein>
    <recommendedName>
        <fullName evidence="6">ATP-dependent DNA ligase family profile domain-containing protein</fullName>
    </recommendedName>
</protein>
<keyword evidence="8" id="KW-1185">Reference proteome</keyword>
<dbReference type="InterPro" id="IPR012310">
    <property type="entry name" value="DNA_ligase_ATP-dep_cent"/>
</dbReference>
<evidence type="ECO:0000256" key="2">
    <source>
        <dbReference type="ARBA" id="ARBA00022598"/>
    </source>
</evidence>
<dbReference type="PROSITE" id="PS50160">
    <property type="entry name" value="DNA_LIGASE_A3"/>
    <property type="match status" value="1"/>
</dbReference>
<dbReference type="PANTHER" id="PTHR45997:SF2">
    <property type="entry name" value="ATP DEPENDENT DNA LIGASE DOMAIN PROTEIN (AFU_ORTHOLOGUE AFUA_5G02430)"/>
    <property type="match status" value="1"/>
</dbReference>
<feature type="non-terminal residue" evidence="7">
    <location>
        <position position="1"/>
    </location>
</feature>
<dbReference type="InterPro" id="IPR012308">
    <property type="entry name" value="DNA_ligase_ATP-dep_N"/>
</dbReference>
<evidence type="ECO:0000256" key="3">
    <source>
        <dbReference type="ARBA" id="ARBA00022741"/>
    </source>
</evidence>
<dbReference type="GO" id="GO:0006297">
    <property type="term" value="P:nucleotide-excision repair, DNA gap filling"/>
    <property type="evidence" value="ECO:0007669"/>
    <property type="project" value="TreeGrafter"/>
</dbReference>
<evidence type="ECO:0000256" key="5">
    <source>
        <dbReference type="ARBA" id="ARBA00023242"/>
    </source>
</evidence>
<feature type="non-terminal residue" evidence="7">
    <location>
        <position position="661"/>
    </location>
</feature>
<dbReference type="Gene3D" id="3.30.470.30">
    <property type="entry name" value="DNA ligase/mRNA capping enzyme"/>
    <property type="match status" value="1"/>
</dbReference>
<dbReference type="Pfam" id="PF01068">
    <property type="entry name" value="DNA_ligase_A_M"/>
    <property type="match status" value="1"/>
</dbReference>
<evidence type="ECO:0000256" key="1">
    <source>
        <dbReference type="ARBA" id="ARBA00007572"/>
    </source>
</evidence>
<dbReference type="PANTHER" id="PTHR45997">
    <property type="entry name" value="DNA LIGASE 4"/>
    <property type="match status" value="1"/>
</dbReference>
<organism evidence="7 8">
    <name type="scientific">Thielaviopsis punctulata</name>
    <dbReference type="NCBI Taxonomy" id="72032"/>
    <lineage>
        <taxon>Eukaryota</taxon>
        <taxon>Fungi</taxon>
        <taxon>Dikarya</taxon>
        <taxon>Ascomycota</taxon>
        <taxon>Pezizomycotina</taxon>
        <taxon>Sordariomycetes</taxon>
        <taxon>Hypocreomycetidae</taxon>
        <taxon>Microascales</taxon>
        <taxon>Ceratocystidaceae</taxon>
        <taxon>Thielaviopsis</taxon>
    </lineage>
</organism>
<evidence type="ECO:0000313" key="7">
    <source>
        <dbReference type="EMBL" id="KKA29583.1"/>
    </source>
</evidence>
<dbReference type="GO" id="GO:0005524">
    <property type="term" value="F:ATP binding"/>
    <property type="evidence" value="ECO:0007669"/>
    <property type="project" value="UniProtKB-KW"/>
</dbReference>